<keyword evidence="4" id="KW-1185">Reference proteome</keyword>
<accession>A0AAD9I5R0</accession>
<evidence type="ECO:0000313" key="4">
    <source>
        <dbReference type="Proteomes" id="UP001217918"/>
    </source>
</evidence>
<dbReference type="PANTHER" id="PTHR13169">
    <property type="entry name" value="UBIQUITIN-LIKE PROTEIN 3 HCG-1 PROTEIN"/>
    <property type="match status" value="1"/>
</dbReference>
<dbReference type="InterPro" id="IPR039540">
    <property type="entry name" value="UBL3-like_ubiquitin_dom"/>
</dbReference>
<dbReference type="SUPFAM" id="SSF54236">
    <property type="entry name" value="Ubiquitin-like"/>
    <property type="match status" value="1"/>
</dbReference>
<sequence>MMQDEAQASATQSAAKDEQALQQPADAVQLKSMEKKNDETPQGETEAGPSIKADDKASAGLLTAAEKGKGKAPVASSSQSQTLADDSMAIVPTAESDDAALLENPAYSVQLLLPSGARHPYRIDEKYLTKRGVEIPEVNAAGKPDPFSISIYKLKELILREWRDEWEAKPASPSSIRLIFFGRLLDDKEQVNKYRFSPKDANVVHMSVKPAEMVEDEEAAKTKSGGRDGGAQGRAGCCVIL</sequence>
<proteinExistence type="predicted"/>
<evidence type="ECO:0000313" key="3">
    <source>
        <dbReference type="EMBL" id="KAK2071648.1"/>
    </source>
</evidence>
<feature type="compositionally biased region" description="Polar residues" evidence="1">
    <location>
        <begin position="1"/>
        <end position="14"/>
    </location>
</feature>
<protein>
    <recommendedName>
        <fullName evidence="2">Ubiquitin-like domain-containing protein</fullName>
    </recommendedName>
</protein>
<organism evidence="3 4">
    <name type="scientific">Phyllachora maydis</name>
    <dbReference type="NCBI Taxonomy" id="1825666"/>
    <lineage>
        <taxon>Eukaryota</taxon>
        <taxon>Fungi</taxon>
        <taxon>Dikarya</taxon>
        <taxon>Ascomycota</taxon>
        <taxon>Pezizomycotina</taxon>
        <taxon>Sordariomycetes</taxon>
        <taxon>Sordariomycetidae</taxon>
        <taxon>Phyllachorales</taxon>
        <taxon>Phyllachoraceae</taxon>
        <taxon>Phyllachora</taxon>
    </lineage>
</organism>
<reference evidence="3" key="1">
    <citation type="journal article" date="2023" name="Mol. Plant Microbe Interact.">
        <title>Elucidating the Obligate Nature and Biological Capacity of an Invasive Fungal Corn Pathogen.</title>
        <authorList>
            <person name="MacCready J.S."/>
            <person name="Roggenkamp E.M."/>
            <person name="Gdanetz K."/>
            <person name="Chilvers M.I."/>
        </authorList>
    </citation>
    <scope>NUCLEOTIDE SEQUENCE</scope>
    <source>
        <strain evidence="3">PM02</strain>
    </source>
</reference>
<evidence type="ECO:0000256" key="1">
    <source>
        <dbReference type="SAM" id="MobiDB-lite"/>
    </source>
</evidence>
<dbReference type="PROSITE" id="PS50053">
    <property type="entry name" value="UBIQUITIN_2"/>
    <property type="match status" value="1"/>
</dbReference>
<dbReference type="InterPro" id="IPR000626">
    <property type="entry name" value="Ubiquitin-like_dom"/>
</dbReference>
<dbReference type="Gene3D" id="3.10.20.90">
    <property type="entry name" value="Phosphatidylinositol 3-kinase Catalytic Subunit, Chain A, domain 1"/>
    <property type="match status" value="1"/>
</dbReference>
<dbReference type="Pfam" id="PF13881">
    <property type="entry name" value="Rad60-SLD_2"/>
    <property type="match status" value="1"/>
</dbReference>
<dbReference type="Proteomes" id="UP001217918">
    <property type="component" value="Unassembled WGS sequence"/>
</dbReference>
<dbReference type="InterPro" id="IPR040015">
    <property type="entry name" value="UBL3-like"/>
</dbReference>
<evidence type="ECO:0000259" key="2">
    <source>
        <dbReference type="PROSITE" id="PS50053"/>
    </source>
</evidence>
<dbReference type="InterPro" id="IPR029071">
    <property type="entry name" value="Ubiquitin-like_domsf"/>
</dbReference>
<comment type="caution">
    <text evidence="3">The sequence shown here is derived from an EMBL/GenBank/DDBJ whole genome shotgun (WGS) entry which is preliminary data.</text>
</comment>
<dbReference type="AlphaFoldDB" id="A0AAD9I5R0"/>
<feature type="domain" description="Ubiquitin-like" evidence="2">
    <location>
        <begin position="150"/>
        <end position="211"/>
    </location>
</feature>
<feature type="region of interest" description="Disordered" evidence="1">
    <location>
        <begin position="1"/>
        <end position="83"/>
    </location>
</feature>
<dbReference type="PANTHER" id="PTHR13169:SF0">
    <property type="entry name" value="UBIQUITIN-LIKE PROTEIN 3"/>
    <property type="match status" value="1"/>
</dbReference>
<dbReference type="EMBL" id="JAQQPM010000005">
    <property type="protein sequence ID" value="KAK2071648.1"/>
    <property type="molecule type" value="Genomic_DNA"/>
</dbReference>
<name>A0AAD9I5R0_9PEZI</name>
<gene>
    <name evidence="3" type="ORF">P8C59_006054</name>
</gene>